<dbReference type="GO" id="GO:0098797">
    <property type="term" value="C:plasma membrane protein complex"/>
    <property type="evidence" value="ECO:0007669"/>
    <property type="project" value="TreeGrafter"/>
</dbReference>
<evidence type="ECO:0000256" key="4">
    <source>
        <dbReference type="ARBA" id="ARBA00022475"/>
    </source>
</evidence>
<keyword evidence="11" id="KW-0131">Cell cycle</keyword>
<dbReference type="GO" id="GO:0042953">
    <property type="term" value="P:lipoprotein transport"/>
    <property type="evidence" value="ECO:0007669"/>
    <property type="project" value="InterPro"/>
</dbReference>
<evidence type="ECO:0000256" key="7">
    <source>
        <dbReference type="ARBA" id="ARBA00023136"/>
    </source>
</evidence>
<dbReference type="PANTHER" id="PTHR30489">
    <property type="entry name" value="LIPOPROTEIN-RELEASING SYSTEM TRANSMEMBRANE PROTEIN LOLE"/>
    <property type="match status" value="1"/>
</dbReference>
<feature type="transmembrane region" description="Helical" evidence="8">
    <location>
        <begin position="6"/>
        <end position="33"/>
    </location>
</feature>
<dbReference type="Pfam" id="PF02687">
    <property type="entry name" value="FtsX"/>
    <property type="match status" value="1"/>
</dbReference>
<dbReference type="InterPro" id="IPR025857">
    <property type="entry name" value="MacB_PCD"/>
</dbReference>
<keyword evidence="5 8" id="KW-0812">Transmembrane</keyword>
<proteinExistence type="inferred from homology"/>
<keyword evidence="11" id="KW-0132">Cell division</keyword>
<dbReference type="NCBIfam" id="TIGR02212">
    <property type="entry name" value="lolCE"/>
    <property type="match status" value="1"/>
</dbReference>
<gene>
    <name evidence="11" type="ORF">A2150_06845</name>
</gene>
<feature type="transmembrane region" description="Helical" evidence="8">
    <location>
        <begin position="366"/>
        <end position="386"/>
    </location>
</feature>
<dbReference type="PANTHER" id="PTHR30489:SF0">
    <property type="entry name" value="LIPOPROTEIN-RELEASING SYSTEM TRANSMEMBRANE PROTEIN LOLE"/>
    <property type="match status" value="1"/>
</dbReference>
<evidence type="ECO:0000256" key="8">
    <source>
        <dbReference type="SAM" id="Phobius"/>
    </source>
</evidence>
<name>A0A1F6TAA4_9PROT</name>
<dbReference type="STRING" id="1817758.A2150_06845"/>
<dbReference type="GO" id="GO:0044874">
    <property type="term" value="P:lipoprotein localization to outer membrane"/>
    <property type="evidence" value="ECO:0007669"/>
    <property type="project" value="TreeGrafter"/>
</dbReference>
<dbReference type="InterPro" id="IPR051447">
    <property type="entry name" value="Lipoprotein-release_system"/>
</dbReference>
<feature type="transmembrane region" description="Helical" evidence="8">
    <location>
        <begin position="257"/>
        <end position="281"/>
    </location>
</feature>
<organism evidence="11 12">
    <name type="scientific">Candidatus Muproteobacteria bacterium RBG_16_64_11</name>
    <dbReference type="NCBI Taxonomy" id="1817758"/>
    <lineage>
        <taxon>Bacteria</taxon>
        <taxon>Pseudomonadati</taxon>
        <taxon>Pseudomonadota</taxon>
        <taxon>Candidatus Muproteobacteria</taxon>
    </lineage>
</organism>
<feature type="domain" description="ABC3 transporter permease C-terminal" evidence="9">
    <location>
        <begin position="260"/>
        <end position="393"/>
    </location>
</feature>
<evidence type="ECO:0000256" key="5">
    <source>
        <dbReference type="ARBA" id="ARBA00022692"/>
    </source>
</evidence>
<dbReference type="InterPro" id="IPR011925">
    <property type="entry name" value="LolCE_TM"/>
</dbReference>
<dbReference type="Proteomes" id="UP000177925">
    <property type="component" value="Unassembled WGS sequence"/>
</dbReference>
<evidence type="ECO:0000256" key="1">
    <source>
        <dbReference type="ARBA" id="ARBA00004651"/>
    </source>
</evidence>
<reference evidence="11 12" key="1">
    <citation type="journal article" date="2016" name="Nat. Commun.">
        <title>Thousands of microbial genomes shed light on interconnected biogeochemical processes in an aquifer system.</title>
        <authorList>
            <person name="Anantharaman K."/>
            <person name="Brown C.T."/>
            <person name="Hug L.A."/>
            <person name="Sharon I."/>
            <person name="Castelle C.J."/>
            <person name="Probst A.J."/>
            <person name="Thomas B.C."/>
            <person name="Singh A."/>
            <person name="Wilkins M.J."/>
            <person name="Karaoz U."/>
            <person name="Brodie E.L."/>
            <person name="Williams K.H."/>
            <person name="Hubbard S.S."/>
            <person name="Banfield J.F."/>
        </authorList>
    </citation>
    <scope>NUCLEOTIDE SEQUENCE [LARGE SCALE GENOMIC DNA]</scope>
</reference>
<dbReference type="AlphaFoldDB" id="A0A1F6TAA4"/>
<sequence>AKRRNHFISFISLVSMLGIALGVAALIVVLSVMNGFGNELRDRILGVVSHVTVTGERGALDDWSGLAGRIGGEALVMASAPYVQGQGMLSHAKATSGVLVRGIDPAREPGVSDVGRKLTAGSLDDLRPGEFGIILGRELAWKLNVDLGGTLTLITPQGQVTPAGLLPRLKRFTVVGLFEVGMYEYDSGLALLHIDDAALLYQMPGQVSGLRLKLTDIYAAPAFGLTLVDRLGPEYRVRDWTREHANFFRALKIEKRVMLIILLLIVAVAAFNMVSSLVMLVTDKQADIAILRTLGLSPRGVMGIFMVQGSIIGVIGTLSGVAGGILLALNVEASVHFLESLLNFTFLAKDVYYITDLPSDIRLDDVVTITVAALLMGLVATLYPAWRAARIQPAEALRYE</sequence>
<evidence type="ECO:0000256" key="6">
    <source>
        <dbReference type="ARBA" id="ARBA00022989"/>
    </source>
</evidence>
<evidence type="ECO:0000256" key="3">
    <source>
        <dbReference type="ARBA" id="ARBA00022448"/>
    </source>
</evidence>
<dbReference type="EMBL" id="MFSS01000104">
    <property type="protein sequence ID" value="OGI42006.1"/>
    <property type="molecule type" value="Genomic_DNA"/>
</dbReference>
<feature type="domain" description="MacB-like periplasmic core" evidence="10">
    <location>
        <begin position="12"/>
        <end position="197"/>
    </location>
</feature>
<keyword evidence="6 8" id="KW-1133">Transmembrane helix</keyword>
<accession>A0A1F6TAA4</accession>
<dbReference type="InterPro" id="IPR003838">
    <property type="entry name" value="ABC3_permease_C"/>
</dbReference>
<feature type="non-terminal residue" evidence="11">
    <location>
        <position position="1"/>
    </location>
</feature>
<feature type="transmembrane region" description="Helical" evidence="8">
    <location>
        <begin position="301"/>
        <end position="329"/>
    </location>
</feature>
<dbReference type="Pfam" id="PF12704">
    <property type="entry name" value="MacB_PCD"/>
    <property type="match status" value="1"/>
</dbReference>
<evidence type="ECO:0000259" key="9">
    <source>
        <dbReference type="Pfam" id="PF02687"/>
    </source>
</evidence>
<keyword evidence="4" id="KW-1003">Cell membrane</keyword>
<protein>
    <submittedName>
        <fullName evidence="11">Cell division protein FtsX</fullName>
    </submittedName>
</protein>
<evidence type="ECO:0000313" key="12">
    <source>
        <dbReference type="Proteomes" id="UP000177925"/>
    </source>
</evidence>
<keyword evidence="3" id="KW-0813">Transport</keyword>
<dbReference type="GO" id="GO:0051301">
    <property type="term" value="P:cell division"/>
    <property type="evidence" value="ECO:0007669"/>
    <property type="project" value="UniProtKB-KW"/>
</dbReference>
<keyword evidence="7 8" id="KW-0472">Membrane</keyword>
<evidence type="ECO:0000256" key="2">
    <source>
        <dbReference type="ARBA" id="ARBA00005236"/>
    </source>
</evidence>
<comment type="similarity">
    <text evidence="2">Belongs to the ABC-4 integral membrane protein family. LolC/E subfamily.</text>
</comment>
<comment type="subcellular location">
    <subcellularLocation>
        <location evidence="1">Cell membrane</location>
        <topology evidence="1">Multi-pass membrane protein</topology>
    </subcellularLocation>
</comment>
<comment type="caution">
    <text evidence="11">The sequence shown here is derived from an EMBL/GenBank/DDBJ whole genome shotgun (WGS) entry which is preliminary data.</text>
</comment>
<evidence type="ECO:0000259" key="10">
    <source>
        <dbReference type="Pfam" id="PF12704"/>
    </source>
</evidence>
<evidence type="ECO:0000313" key="11">
    <source>
        <dbReference type="EMBL" id="OGI42006.1"/>
    </source>
</evidence>